<evidence type="ECO:0008006" key="4">
    <source>
        <dbReference type="Google" id="ProtNLM"/>
    </source>
</evidence>
<evidence type="ECO:0000256" key="1">
    <source>
        <dbReference type="SAM" id="SignalP"/>
    </source>
</evidence>
<comment type="caution">
    <text evidence="2">The sequence shown here is derived from an EMBL/GenBank/DDBJ whole genome shotgun (WGS) entry which is preliminary data.</text>
</comment>
<feature type="chain" id="PRO_5045651163" description="Lipoprotein" evidence="1">
    <location>
        <begin position="20"/>
        <end position="151"/>
    </location>
</feature>
<sequence>MHRSAMAMLLVALVATLGACTEQSVPRIAYSDDGQYLRPAAGPGLVAKDTSPIPDVPLPIGFVGVPSRSQADFDGQVRHVHHVYQGRANTAEVVNFYRRQLPRKDWASLGREQEDDGTTVMRFTKGHESLNIRVGVRHSVVTVIVNIGPRN</sequence>
<gene>
    <name evidence="2" type="ORF">ACERK3_00260</name>
</gene>
<evidence type="ECO:0000313" key="3">
    <source>
        <dbReference type="Proteomes" id="UP001575105"/>
    </source>
</evidence>
<dbReference type="Proteomes" id="UP001575105">
    <property type="component" value="Unassembled WGS sequence"/>
</dbReference>
<proteinExistence type="predicted"/>
<keyword evidence="3" id="KW-1185">Reference proteome</keyword>
<evidence type="ECO:0000313" key="2">
    <source>
        <dbReference type="EMBL" id="MFA9476713.1"/>
    </source>
</evidence>
<dbReference type="EMBL" id="JBGUBD010000001">
    <property type="protein sequence ID" value="MFA9476713.1"/>
    <property type="molecule type" value="Genomic_DNA"/>
</dbReference>
<feature type="signal peptide" evidence="1">
    <location>
        <begin position="1"/>
        <end position="19"/>
    </location>
</feature>
<name>A0ABV4TZF2_9BACT</name>
<organism evidence="2 3">
    <name type="scientific">Natronomicrosphaera hydrolytica</name>
    <dbReference type="NCBI Taxonomy" id="3242702"/>
    <lineage>
        <taxon>Bacteria</taxon>
        <taxon>Pseudomonadati</taxon>
        <taxon>Planctomycetota</taxon>
        <taxon>Phycisphaerae</taxon>
        <taxon>Phycisphaerales</taxon>
        <taxon>Phycisphaeraceae</taxon>
        <taxon>Natronomicrosphaera</taxon>
    </lineage>
</organism>
<accession>A0ABV4TZF2</accession>
<dbReference type="PROSITE" id="PS51257">
    <property type="entry name" value="PROKAR_LIPOPROTEIN"/>
    <property type="match status" value="1"/>
</dbReference>
<protein>
    <recommendedName>
        <fullName evidence="4">Lipoprotein</fullName>
    </recommendedName>
</protein>
<reference evidence="2 3" key="1">
    <citation type="submission" date="2024-08" db="EMBL/GenBank/DDBJ databases">
        <title>Whole-genome sequencing of halo(alkali)philic microorganisms from hypersaline lakes.</title>
        <authorList>
            <person name="Sorokin D.Y."/>
            <person name="Merkel A.Y."/>
            <person name="Messina E."/>
            <person name="Yakimov M."/>
        </authorList>
    </citation>
    <scope>NUCLEOTIDE SEQUENCE [LARGE SCALE GENOMIC DNA]</scope>
    <source>
        <strain evidence="2 3">AB-hyl4</strain>
    </source>
</reference>
<keyword evidence="1" id="KW-0732">Signal</keyword>
<dbReference type="RefSeq" id="WP_425343642.1">
    <property type="nucleotide sequence ID" value="NZ_JBGUBD010000001.1"/>
</dbReference>